<name>A0ABP9H4W4_9ACTN</name>
<reference evidence="3" key="1">
    <citation type="journal article" date="2019" name="Int. J. Syst. Evol. Microbiol.">
        <title>The Global Catalogue of Microorganisms (GCM) 10K type strain sequencing project: providing services to taxonomists for standard genome sequencing and annotation.</title>
        <authorList>
            <consortium name="The Broad Institute Genomics Platform"/>
            <consortium name="The Broad Institute Genome Sequencing Center for Infectious Disease"/>
            <person name="Wu L."/>
            <person name="Ma J."/>
        </authorList>
    </citation>
    <scope>NUCLEOTIDE SEQUENCE [LARGE SCALE GENOMIC DNA]</scope>
    <source>
        <strain evidence="3">JCM 17986</strain>
    </source>
</reference>
<dbReference type="EMBL" id="BAABHS010000007">
    <property type="protein sequence ID" value="GAA4960384.1"/>
    <property type="molecule type" value="Genomic_DNA"/>
</dbReference>
<comment type="caution">
    <text evidence="2">The sequence shown here is derived from an EMBL/GenBank/DDBJ whole genome shotgun (WGS) entry which is preliminary data.</text>
</comment>
<evidence type="ECO:0000313" key="2">
    <source>
        <dbReference type="EMBL" id="GAA4960384.1"/>
    </source>
</evidence>
<keyword evidence="3" id="KW-1185">Reference proteome</keyword>
<sequence length="220" mass="22783">MVVAPVVLAACKMDVDVDTENKNTATYDVSGKPAKLSVATTAGKVTIVEKDVASVQVTETRHWEGDTEPTTTHNVTDGTLELRYKCGKKDCWVSYDVTVPRGTAAKVETDAGAVTVTGLSGDLDLSTSAGKIDGTGLTAKNATARTTAGSLDLSFAAAPHDVDAKTTAGRATVRVPDTQGYNVDVEATVGDTDVKVRKDGAAASKIKVRTTAGQARVIPS</sequence>
<protein>
    <recommendedName>
        <fullName evidence="1">DUF4097 domain-containing protein</fullName>
    </recommendedName>
</protein>
<organism evidence="2 3">
    <name type="scientific">Yinghuangia aomiensis</name>
    <dbReference type="NCBI Taxonomy" id="676205"/>
    <lineage>
        <taxon>Bacteria</taxon>
        <taxon>Bacillati</taxon>
        <taxon>Actinomycetota</taxon>
        <taxon>Actinomycetes</taxon>
        <taxon>Kitasatosporales</taxon>
        <taxon>Streptomycetaceae</taxon>
        <taxon>Yinghuangia</taxon>
    </lineage>
</organism>
<dbReference type="Proteomes" id="UP001500466">
    <property type="component" value="Unassembled WGS sequence"/>
</dbReference>
<feature type="domain" description="DUF4097" evidence="1">
    <location>
        <begin position="104"/>
        <end position="209"/>
    </location>
</feature>
<proteinExistence type="predicted"/>
<evidence type="ECO:0000313" key="3">
    <source>
        <dbReference type="Proteomes" id="UP001500466"/>
    </source>
</evidence>
<evidence type="ECO:0000259" key="1">
    <source>
        <dbReference type="Pfam" id="PF13349"/>
    </source>
</evidence>
<accession>A0ABP9H4W4</accession>
<dbReference type="InterPro" id="IPR025164">
    <property type="entry name" value="Toastrack_DUF4097"/>
</dbReference>
<dbReference type="Pfam" id="PF13349">
    <property type="entry name" value="DUF4097"/>
    <property type="match status" value="1"/>
</dbReference>
<gene>
    <name evidence="2" type="ORF">GCM10023205_24560</name>
</gene>
<dbReference type="Gene3D" id="2.160.20.120">
    <property type="match status" value="1"/>
</dbReference>